<evidence type="ECO:0000313" key="3">
    <source>
        <dbReference type="Proteomes" id="UP001558613"/>
    </source>
</evidence>
<dbReference type="PROSITE" id="PS00141">
    <property type="entry name" value="ASP_PROTEASE"/>
    <property type="match status" value="1"/>
</dbReference>
<comment type="caution">
    <text evidence="2">The sequence shown here is derived from an EMBL/GenBank/DDBJ whole genome shotgun (WGS) entry which is preliminary data.</text>
</comment>
<keyword evidence="3" id="KW-1185">Reference proteome</keyword>
<sequence length="82" mass="9116">METGSKRQSPKQPHLFNEHDSTNNCLKLPDGLIGMRCTAQVGVEGREVNCLLDTGSQVTTVPLSFYNSHLSKPDDYCQPDKH</sequence>
<dbReference type="InterPro" id="IPR001969">
    <property type="entry name" value="Aspartic_peptidase_AS"/>
</dbReference>
<feature type="region of interest" description="Disordered" evidence="1">
    <location>
        <begin position="1"/>
        <end position="22"/>
    </location>
</feature>
<organism evidence="2 3">
    <name type="scientific">Cirrhinus molitorella</name>
    <name type="common">mud carp</name>
    <dbReference type="NCBI Taxonomy" id="172907"/>
    <lineage>
        <taxon>Eukaryota</taxon>
        <taxon>Metazoa</taxon>
        <taxon>Chordata</taxon>
        <taxon>Craniata</taxon>
        <taxon>Vertebrata</taxon>
        <taxon>Euteleostomi</taxon>
        <taxon>Actinopterygii</taxon>
        <taxon>Neopterygii</taxon>
        <taxon>Teleostei</taxon>
        <taxon>Ostariophysi</taxon>
        <taxon>Cypriniformes</taxon>
        <taxon>Cyprinidae</taxon>
        <taxon>Labeoninae</taxon>
        <taxon>Labeonini</taxon>
        <taxon>Cirrhinus</taxon>
    </lineage>
</organism>
<accession>A0ABR3LB08</accession>
<protein>
    <recommendedName>
        <fullName evidence="4">Peptidase A2 domain-containing protein</fullName>
    </recommendedName>
</protein>
<dbReference type="EMBL" id="JAYMGO010000024">
    <property type="protein sequence ID" value="KAL1248874.1"/>
    <property type="molecule type" value="Genomic_DNA"/>
</dbReference>
<dbReference type="Proteomes" id="UP001558613">
    <property type="component" value="Unassembled WGS sequence"/>
</dbReference>
<feature type="compositionally biased region" description="Polar residues" evidence="1">
    <location>
        <begin position="1"/>
        <end position="11"/>
    </location>
</feature>
<reference evidence="2 3" key="1">
    <citation type="submission" date="2023-09" db="EMBL/GenBank/DDBJ databases">
        <authorList>
            <person name="Wang M."/>
        </authorList>
    </citation>
    <scope>NUCLEOTIDE SEQUENCE [LARGE SCALE GENOMIC DNA]</scope>
    <source>
        <strain evidence="2">GT-2023</strain>
        <tissue evidence="2">Liver</tissue>
    </source>
</reference>
<proteinExistence type="predicted"/>
<evidence type="ECO:0000256" key="1">
    <source>
        <dbReference type="SAM" id="MobiDB-lite"/>
    </source>
</evidence>
<evidence type="ECO:0008006" key="4">
    <source>
        <dbReference type="Google" id="ProtNLM"/>
    </source>
</evidence>
<gene>
    <name evidence="2" type="ORF">QQF64_022192</name>
</gene>
<evidence type="ECO:0000313" key="2">
    <source>
        <dbReference type="EMBL" id="KAL1248874.1"/>
    </source>
</evidence>
<name>A0ABR3LB08_9TELE</name>
<dbReference type="InterPro" id="IPR021109">
    <property type="entry name" value="Peptidase_aspartic_dom_sf"/>
</dbReference>
<dbReference type="SUPFAM" id="SSF50630">
    <property type="entry name" value="Acid proteases"/>
    <property type="match status" value="1"/>
</dbReference>